<keyword evidence="3" id="KW-0732">Signal</keyword>
<dbReference type="GO" id="GO:0004222">
    <property type="term" value="F:metalloendopeptidase activity"/>
    <property type="evidence" value="ECO:0007669"/>
    <property type="project" value="TreeGrafter"/>
</dbReference>
<dbReference type="InterPro" id="IPR000884">
    <property type="entry name" value="TSP1_rpt"/>
</dbReference>
<evidence type="ECO:0000313" key="7">
    <source>
        <dbReference type="Proteomes" id="UP000499080"/>
    </source>
</evidence>
<dbReference type="InterPro" id="IPR036383">
    <property type="entry name" value="TSP1_rpt_sf"/>
</dbReference>
<dbReference type="Gene3D" id="2.20.100.10">
    <property type="entry name" value="Thrombospondin type-1 (TSP1) repeat"/>
    <property type="match status" value="4"/>
</dbReference>
<organism evidence="6 7">
    <name type="scientific">Araneus ventricosus</name>
    <name type="common">Orbweaver spider</name>
    <name type="synonym">Epeira ventricosa</name>
    <dbReference type="NCBI Taxonomy" id="182803"/>
    <lineage>
        <taxon>Eukaryota</taxon>
        <taxon>Metazoa</taxon>
        <taxon>Ecdysozoa</taxon>
        <taxon>Arthropoda</taxon>
        <taxon>Chelicerata</taxon>
        <taxon>Arachnida</taxon>
        <taxon>Araneae</taxon>
        <taxon>Araneomorphae</taxon>
        <taxon>Entelegynae</taxon>
        <taxon>Araneoidea</taxon>
        <taxon>Araneidae</taxon>
        <taxon>Araneus</taxon>
    </lineage>
</organism>
<gene>
    <name evidence="6" type="primary">Adamts7</name>
    <name evidence="6" type="ORF">AVEN_55607_1</name>
</gene>
<feature type="region of interest" description="Disordered" evidence="5">
    <location>
        <begin position="35"/>
        <end position="128"/>
    </location>
</feature>
<dbReference type="PROSITE" id="PS50092">
    <property type="entry name" value="TSP1"/>
    <property type="match status" value="3"/>
</dbReference>
<dbReference type="Proteomes" id="UP000499080">
    <property type="component" value="Unassembled WGS sequence"/>
</dbReference>
<keyword evidence="6" id="KW-0401">Integrin</keyword>
<evidence type="ECO:0000256" key="2">
    <source>
        <dbReference type="ARBA" id="ARBA00022525"/>
    </source>
</evidence>
<sequence length="367" mass="41343">MENLGLVKTECSTTCGDGTRKRNVTCRGGLQCHQATEPPQTEKCHNKPCADSNDDSNFIPVNEPLPKKNGHKHRHGHEPKSNPKKSSRPRFVAKDIIQIPLVELETNEEDEEEDQQTDNEIGPPVLQKEPALIPYVFEDDDDDTEQDGSRYAWKVSVWTKCSSRCDGGSRKRDAVCLDNVSKHVVVEELCDAYKRPVTLETCNTEPCLDWVISEWSQCSARCGEGEMRREVSCPRVHLCNPDTRPEETATCSLRPCIDWVEGSWSHCSTTCGGGVQIRHVKCVNLTSQSSATGCSLEMKPNHRQPCNSDPCPESKAALSECRDKMENGMCKSLRHMCGTWYFKEKCCSTCSRKSRPPRRHRPLNHHS</sequence>
<evidence type="ECO:0000256" key="5">
    <source>
        <dbReference type="SAM" id="MobiDB-lite"/>
    </source>
</evidence>
<reference evidence="6 7" key="1">
    <citation type="journal article" date="2019" name="Sci. Rep.">
        <title>Orb-weaving spider Araneus ventricosus genome elucidates the spidroin gene catalogue.</title>
        <authorList>
            <person name="Kono N."/>
            <person name="Nakamura H."/>
            <person name="Ohtoshi R."/>
            <person name="Moran D.A.P."/>
            <person name="Shinohara A."/>
            <person name="Yoshida Y."/>
            <person name="Fujiwara M."/>
            <person name="Mori M."/>
            <person name="Tomita M."/>
            <person name="Arakawa K."/>
        </authorList>
    </citation>
    <scope>NUCLEOTIDE SEQUENCE [LARGE SCALE GENOMIC DNA]</scope>
</reference>
<dbReference type="GO" id="GO:0031012">
    <property type="term" value="C:extracellular matrix"/>
    <property type="evidence" value="ECO:0007669"/>
    <property type="project" value="TreeGrafter"/>
</dbReference>
<dbReference type="FunFam" id="2.20.100.10:FF:000005">
    <property type="entry name" value="ADAM metallopeptidase with thrombospondin type 1 motif 9"/>
    <property type="match status" value="2"/>
</dbReference>
<evidence type="ECO:0000256" key="3">
    <source>
        <dbReference type="ARBA" id="ARBA00022729"/>
    </source>
</evidence>
<dbReference type="PANTHER" id="PTHR13723:SF200">
    <property type="entry name" value="ADAM METALLOPEPTIDASE WITH THROMBOSPONDIN TYPE 1 MOTIF B, ISOFORM B"/>
    <property type="match status" value="1"/>
</dbReference>
<keyword evidence="7" id="KW-1185">Reference proteome</keyword>
<accession>A0A4Y2QBE1</accession>
<evidence type="ECO:0000256" key="4">
    <source>
        <dbReference type="ARBA" id="ARBA00022737"/>
    </source>
</evidence>
<comment type="caution">
    <text evidence="6">The sequence shown here is derived from an EMBL/GenBank/DDBJ whole genome shotgun (WGS) entry which is preliminary data.</text>
</comment>
<evidence type="ECO:0000256" key="1">
    <source>
        <dbReference type="ARBA" id="ARBA00004613"/>
    </source>
</evidence>
<dbReference type="GO" id="GO:0030198">
    <property type="term" value="P:extracellular matrix organization"/>
    <property type="evidence" value="ECO:0007669"/>
    <property type="project" value="TreeGrafter"/>
</dbReference>
<protein>
    <submittedName>
        <fullName evidence="6">A disintegrin and metalloproteinase with thrombospondin motifs 7</fullName>
    </submittedName>
</protein>
<comment type="subcellular location">
    <subcellularLocation>
        <location evidence="1">Secreted</location>
    </subcellularLocation>
</comment>
<dbReference type="GO" id="GO:0005576">
    <property type="term" value="C:extracellular region"/>
    <property type="evidence" value="ECO:0007669"/>
    <property type="project" value="UniProtKB-SubCell"/>
</dbReference>
<name>A0A4Y2QBE1_ARAVE</name>
<dbReference type="PANTHER" id="PTHR13723">
    <property type="entry name" value="ADAMTS A DISINTEGRIN AND METALLOPROTEASE WITH THROMBOSPONDIN MOTIFS PROTEASE"/>
    <property type="match status" value="1"/>
</dbReference>
<evidence type="ECO:0000313" key="6">
    <source>
        <dbReference type="EMBL" id="GBN60899.1"/>
    </source>
</evidence>
<dbReference type="SUPFAM" id="SSF82895">
    <property type="entry name" value="TSP-1 type 1 repeat"/>
    <property type="match status" value="4"/>
</dbReference>
<dbReference type="OrthoDB" id="412680at2759"/>
<dbReference type="Pfam" id="PF19030">
    <property type="entry name" value="TSP1_ADAMTS"/>
    <property type="match status" value="3"/>
</dbReference>
<dbReference type="GO" id="GO:0006508">
    <property type="term" value="P:proteolysis"/>
    <property type="evidence" value="ECO:0007669"/>
    <property type="project" value="TreeGrafter"/>
</dbReference>
<dbReference type="InterPro" id="IPR050439">
    <property type="entry name" value="ADAMTS_ADAMTS-like"/>
</dbReference>
<dbReference type="AlphaFoldDB" id="A0A4Y2QBE1"/>
<proteinExistence type="predicted"/>
<feature type="compositionally biased region" description="Basic residues" evidence="5">
    <location>
        <begin position="68"/>
        <end position="88"/>
    </location>
</feature>
<keyword evidence="4" id="KW-0677">Repeat</keyword>
<feature type="compositionally biased region" description="Acidic residues" evidence="5">
    <location>
        <begin position="105"/>
        <end position="117"/>
    </location>
</feature>
<dbReference type="Pfam" id="PF00090">
    <property type="entry name" value="TSP_1"/>
    <property type="match status" value="1"/>
</dbReference>
<dbReference type="GO" id="GO:0007229">
    <property type="term" value="P:integrin-mediated signaling pathway"/>
    <property type="evidence" value="ECO:0007669"/>
    <property type="project" value="UniProtKB-KW"/>
</dbReference>
<keyword evidence="2" id="KW-0964">Secreted</keyword>
<dbReference type="EMBL" id="BGPR01013486">
    <property type="protein sequence ID" value="GBN60899.1"/>
    <property type="molecule type" value="Genomic_DNA"/>
</dbReference>
<dbReference type="SMART" id="SM00209">
    <property type="entry name" value="TSP1"/>
    <property type="match status" value="4"/>
</dbReference>